<organism evidence="4 5">
    <name type="scientific">Pyricularia grisea</name>
    <name type="common">Crabgrass-specific blast fungus</name>
    <name type="synonym">Magnaporthe grisea</name>
    <dbReference type="NCBI Taxonomy" id="148305"/>
    <lineage>
        <taxon>Eukaryota</taxon>
        <taxon>Fungi</taxon>
        <taxon>Dikarya</taxon>
        <taxon>Ascomycota</taxon>
        <taxon>Pezizomycotina</taxon>
        <taxon>Sordariomycetes</taxon>
        <taxon>Sordariomycetidae</taxon>
        <taxon>Magnaporthales</taxon>
        <taxon>Pyriculariaceae</taxon>
        <taxon>Pyricularia</taxon>
    </lineage>
</organism>
<gene>
    <name evidence="5" type="ORF">PgNI_07994</name>
</gene>
<dbReference type="InterPro" id="IPR013087">
    <property type="entry name" value="Znf_C2H2_type"/>
</dbReference>
<dbReference type="AlphaFoldDB" id="A0A6P8AWU6"/>
<keyword evidence="1" id="KW-0479">Metal-binding</keyword>
<dbReference type="GeneID" id="41962905"/>
<dbReference type="GO" id="GO:0008270">
    <property type="term" value="F:zinc ion binding"/>
    <property type="evidence" value="ECO:0007669"/>
    <property type="project" value="UniProtKB-KW"/>
</dbReference>
<dbReference type="Proteomes" id="UP000515153">
    <property type="component" value="Chromosome V"/>
</dbReference>
<evidence type="ECO:0000256" key="2">
    <source>
        <dbReference type="SAM" id="MobiDB-lite"/>
    </source>
</evidence>
<dbReference type="PROSITE" id="PS00028">
    <property type="entry name" value="ZINC_FINGER_C2H2_1"/>
    <property type="match status" value="1"/>
</dbReference>
<dbReference type="KEGG" id="pgri:PgNI_07994"/>
<feature type="domain" description="C2H2-type" evidence="3">
    <location>
        <begin position="84"/>
        <end position="112"/>
    </location>
</feature>
<evidence type="ECO:0000313" key="5">
    <source>
        <dbReference type="RefSeq" id="XP_030979388.1"/>
    </source>
</evidence>
<reference evidence="5" key="2">
    <citation type="submission" date="2019-10" db="EMBL/GenBank/DDBJ databases">
        <authorList>
            <consortium name="NCBI Genome Project"/>
        </authorList>
    </citation>
    <scope>NUCLEOTIDE SEQUENCE</scope>
    <source>
        <strain evidence="5">NI907</strain>
    </source>
</reference>
<evidence type="ECO:0000259" key="3">
    <source>
        <dbReference type="PROSITE" id="PS50157"/>
    </source>
</evidence>
<sequence length="512" mass="57643">MLQKTSCKSQLPAPSSCSQLPAPAPSSQLLLPAPAPSSQLPAPAPSSQLLLPAPAPSSCSTLHAPVPRSTLLALKHITMTKPEIRCPVCAKKLSKKSNLKRHMNSQHSGESLTLQSSNCFHRLNQTPHLVVCLRREAFKFTYDNAPHLSLQLDPNAEEILPSEWFPRREELELYQNFHEIQGEHVVLHQSLVTAFHLRHLSKTGKFKVDIREWNTDVFDEFPGDDLTKVTFLILDTTDGDPHEAPKPWLQATQLKDRHVSLYPSQRETEMEQGKVELIKVLDAIAESATDGRFQFRPKTCFGTGICVLSKEQKTVYKRSWSASSSHVYISEQRLSLVPCFPLVNAAKRKRGQIHSEQGSTIVPWFHQEYIPLAAKGEFRVFLIPKGTSKGVVFHWIHTAVNRDNSEVKDLVVVTKPSGNDSVEFTEKSTTEEQLKDFALYYYKELRKRLPNMSFDQGVRLDIGASGDERLWVIEITPWYSAHYFSLTGLPSPNTQVCKTFARSLACSIVPDL</sequence>
<reference evidence="5" key="3">
    <citation type="submission" date="2025-08" db="UniProtKB">
        <authorList>
            <consortium name="RefSeq"/>
        </authorList>
    </citation>
    <scope>IDENTIFICATION</scope>
    <source>
        <strain evidence="5">NI907</strain>
    </source>
</reference>
<evidence type="ECO:0000256" key="1">
    <source>
        <dbReference type="PROSITE-ProRule" id="PRU00042"/>
    </source>
</evidence>
<protein>
    <recommendedName>
        <fullName evidence="3">C2H2-type domain-containing protein</fullName>
    </recommendedName>
</protein>
<dbReference type="Gene3D" id="3.30.160.60">
    <property type="entry name" value="Classic Zinc Finger"/>
    <property type="match status" value="1"/>
</dbReference>
<evidence type="ECO:0000313" key="4">
    <source>
        <dbReference type="Proteomes" id="UP000515153"/>
    </source>
</evidence>
<keyword evidence="1" id="KW-0862">Zinc</keyword>
<proteinExistence type="predicted"/>
<dbReference type="SMART" id="SM00355">
    <property type="entry name" value="ZnF_C2H2"/>
    <property type="match status" value="1"/>
</dbReference>
<dbReference type="RefSeq" id="XP_030979388.1">
    <property type="nucleotide sequence ID" value="XM_031127996.1"/>
</dbReference>
<reference evidence="4 5" key="1">
    <citation type="journal article" date="2019" name="Mol. Biol. Evol.">
        <title>Blast fungal genomes show frequent chromosomal changes, gene gains and losses, and effector gene turnover.</title>
        <authorList>
            <person name="Gomez Luciano L.B."/>
            <person name="Jason Tsai I."/>
            <person name="Chuma I."/>
            <person name="Tosa Y."/>
            <person name="Chen Y.H."/>
            <person name="Li J.Y."/>
            <person name="Li M.Y."/>
            <person name="Jade Lu M.Y."/>
            <person name="Nakayashiki H."/>
            <person name="Li W.H."/>
        </authorList>
    </citation>
    <scope>NUCLEOTIDE SEQUENCE [LARGE SCALE GENOMIC DNA]</scope>
    <source>
        <strain evidence="4 5">NI907</strain>
    </source>
</reference>
<keyword evidence="1" id="KW-0863">Zinc-finger</keyword>
<keyword evidence="4" id="KW-1185">Reference proteome</keyword>
<name>A0A6P8AWU6_PYRGI</name>
<feature type="region of interest" description="Disordered" evidence="2">
    <location>
        <begin position="1"/>
        <end position="47"/>
    </location>
</feature>
<accession>A0A6P8AWU6</accession>
<feature type="compositionally biased region" description="Low complexity" evidence="2">
    <location>
        <begin position="9"/>
        <end position="47"/>
    </location>
</feature>
<dbReference type="PROSITE" id="PS50157">
    <property type="entry name" value="ZINC_FINGER_C2H2_2"/>
    <property type="match status" value="1"/>
</dbReference>